<dbReference type="RefSeq" id="WP_040099171.1">
    <property type="nucleotide sequence ID" value="NZ_JWJD01000003.1"/>
</dbReference>
<dbReference type="EMBL" id="JWJD01000003">
    <property type="protein sequence ID" value="KIH76543.1"/>
    <property type="molecule type" value="Genomic_DNA"/>
</dbReference>
<dbReference type="InterPro" id="IPR018683">
    <property type="entry name" value="DUF2169"/>
</dbReference>
<feature type="domain" description="DUF2169" evidence="1">
    <location>
        <begin position="22"/>
        <end position="316"/>
    </location>
</feature>
<organism evidence="2 3">
    <name type="scientific">Geoalkalibacter ferrihydriticus DSM 17813</name>
    <dbReference type="NCBI Taxonomy" id="1121915"/>
    <lineage>
        <taxon>Bacteria</taxon>
        <taxon>Pseudomonadati</taxon>
        <taxon>Thermodesulfobacteriota</taxon>
        <taxon>Desulfuromonadia</taxon>
        <taxon>Desulfuromonadales</taxon>
        <taxon>Geoalkalibacteraceae</taxon>
        <taxon>Geoalkalibacter</taxon>
    </lineage>
</organism>
<comment type="caution">
    <text evidence="2">The sequence shown here is derived from an EMBL/GenBank/DDBJ whole genome shotgun (WGS) entry which is preliminary data.</text>
</comment>
<sequence length="351" mass="37679">MYQLDNRSTWSAGLYPGWNREGQRQFTLVIKAGFSFDAQGRLTPLPPPAIEEADRYRGEPGRSSLVAACETVPFKQGGELLLYGTAQAPGGGRTVGEVEISLRRGEGTPWSKALRVFGRRSWKTRLLLAVPGDPEPLAAVPLIYENAYGGCDPGDGEKIFAPNPAGRGYSEKGHRLKGLELPQLEIGPRFIASPAARPAPAGFGPLSPLWEPRLGASATLDADAVLHGGCPWGREVAADLFNAAPPDQRFSDPFRGDECITLRGLVAAASQGVPLHLPSLQPDARLLRARQAQNLQTCCDTLVIDADAMHLYLIYRAALAWDARQSPGGSVLVRDLDSGENAPAAPTEAWI</sequence>
<gene>
    <name evidence="2" type="ORF">GFER_10225</name>
</gene>
<reference evidence="2 3" key="1">
    <citation type="submission" date="2014-12" db="EMBL/GenBank/DDBJ databases">
        <title>Genomes of Geoalkalibacter ferrihydriticus and Geoalkalibacter subterraneus, two haloalkaliphilic metal-reducing members of the Geobacteraceae.</title>
        <authorList>
            <person name="Badalamenti J.P."/>
            <person name="Torres C.I."/>
            <person name="Krajmalnik-Brown R."/>
            <person name="Bond D.R."/>
        </authorList>
    </citation>
    <scope>NUCLEOTIDE SEQUENCE [LARGE SCALE GENOMIC DNA]</scope>
    <source>
        <strain evidence="2 3">DSM 17813</strain>
    </source>
</reference>
<evidence type="ECO:0000313" key="3">
    <source>
        <dbReference type="Proteomes" id="UP000035068"/>
    </source>
</evidence>
<dbReference type="Proteomes" id="UP000035068">
    <property type="component" value="Unassembled WGS sequence"/>
</dbReference>
<dbReference type="Pfam" id="PF09937">
    <property type="entry name" value="DUF2169"/>
    <property type="match status" value="1"/>
</dbReference>
<protein>
    <recommendedName>
        <fullName evidence="1">DUF2169 domain-containing protein</fullName>
    </recommendedName>
</protein>
<evidence type="ECO:0000313" key="2">
    <source>
        <dbReference type="EMBL" id="KIH76543.1"/>
    </source>
</evidence>
<dbReference type="AlphaFoldDB" id="A0A0C2ED68"/>
<accession>A0A0C2ED68</accession>
<name>A0A0C2ED68_9BACT</name>
<proteinExistence type="predicted"/>
<evidence type="ECO:0000259" key="1">
    <source>
        <dbReference type="Pfam" id="PF09937"/>
    </source>
</evidence>
<keyword evidence="3" id="KW-1185">Reference proteome</keyword>